<proteinExistence type="predicted"/>
<dbReference type="PROSITE" id="PS01360">
    <property type="entry name" value="ZF_MYND_1"/>
    <property type="match status" value="1"/>
</dbReference>
<evidence type="ECO:0000313" key="10">
    <source>
        <dbReference type="EMBL" id="CAK0869444.1"/>
    </source>
</evidence>
<dbReference type="Pfam" id="PF00856">
    <property type="entry name" value="SET"/>
    <property type="match status" value="1"/>
</dbReference>
<evidence type="ECO:0000259" key="8">
    <source>
        <dbReference type="PROSITE" id="PS50280"/>
    </source>
</evidence>
<gene>
    <name evidence="10" type="ORF">PCOR1329_LOCUS55797</name>
</gene>
<dbReference type="Gene3D" id="6.10.140.2220">
    <property type="match status" value="1"/>
</dbReference>
<evidence type="ECO:0000256" key="7">
    <source>
        <dbReference type="PROSITE-ProRule" id="PRU00134"/>
    </source>
</evidence>
<evidence type="ECO:0000313" key="11">
    <source>
        <dbReference type="Proteomes" id="UP001189429"/>
    </source>
</evidence>
<keyword evidence="3" id="KW-0949">S-adenosyl-L-methionine</keyword>
<dbReference type="CDD" id="cd20071">
    <property type="entry name" value="SET_SMYD"/>
    <property type="match status" value="1"/>
</dbReference>
<accession>A0ABN9VBL4</accession>
<dbReference type="PANTHER" id="PTHR46402">
    <property type="entry name" value="SET AND MYND DOMAIN-CONTAINING PROTEIN 5"/>
    <property type="match status" value="1"/>
</dbReference>
<sequence>MSIGDMRTLSSGHTDLHVRIAVGEAADEGRTLFAQQGVSAGQVILREKPAIVAASRDELSERIAAALAENGDCLAPAVSGNSEACEGSRASEVVSLYSFDFLDGGHVAIFRIIGLLNHACAGSEEANCCLSVPFDAGTVRENQSVALMAVRPILAGEALRMSYICPFAPLARLRELESAHGFRCKCSCCRKGPPCLMVPSCAGCGTCEATLRRCGGCKAVFYCSETCQRTHRAEHRPACVRKTSTGAETPIEQEQRSFLEVAEAEFDRAMDASDTALEVASAALRDRKRLVGESDLESSLHLARKFLRCYSSTASSPILGKHCLRLARGHPFVYYVQGNAVKQVLTRLAMRMRLRGSEPRFGCGGLARQARDWLLDCIASVSAVLPRFHIELLSLLRDIGDLRQLSVDLLSLAADLAVWGTDDEGRISEDGLADVAHWAVKILADYKDVLAAYGERLADVAGAGELDPEDSDVLVDSDSPKGAQCLQNGIDASVLEDFQRDLQMFNDKFGASVRWCGGRVDGLADLSREPFEELKRLCSFYTGRLPEGHGDGVDTADGSDKNGFDDAVEGNADEEPLRFQQGDRVISNLGLYWSSGKIIDVDVVDPSDLDGPRLPYLIKLDPEAGFKEPMSVAVDDDSTVRREVCFHADTEVQFTKASAQLVDSRPSNVKLRFEVGTRVGCRIRDTEDAVSVWGRGQIVEDWPLLPPPHQLPYGRRTARVVPYLVKLDSGQFVYAHRDDHTLIRLEEYIPQSMGRGIAARFESRREADGSIVRLDHYTMRGKKLEGEDADDDGGD</sequence>
<keyword evidence="4" id="KW-0479">Metal-binding</keyword>
<keyword evidence="1" id="KW-0489">Methyltransferase</keyword>
<evidence type="ECO:0000256" key="5">
    <source>
        <dbReference type="ARBA" id="ARBA00022771"/>
    </source>
</evidence>
<reference evidence="10" key="1">
    <citation type="submission" date="2023-10" db="EMBL/GenBank/DDBJ databases">
        <authorList>
            <person name="Chen Y."/>
            <person name="Shah S."/>
            <person name="Dougan E. K."/>
            <person name="Thang M."/>
            <person name="Chan C."/>
        </authorList>
    </citation>
    <scope>NUCLEOTIDE SEQUENCE [LARGE SCALE GENOMIC DNA]</scope>
</reference>
<evidence type="ECO:0000256" key="3">
    <source>
        <dbReference type="ARBA" id="ARBA00022691"/>
    </source>
</evidence>
<dbReference type="PANTHER" id="PTHR46402:SF2">
    <property type="entry name" value="HISTONE-LYSINE N-TRIMETHYLTRANSFERASE SMYD5"/>
    <property type="match status" value="1"/>
</dbReference>
<evidence type="ECO:0000256" key="4">
    <source>
        <dbReference type="ARBA" id="ARBA00022723"/>
    </source>
</evidence>
<dbReference type="SUPFAM" id="SSF82199">
    <property type="entry name" value="SET domain"/>
    <property type="match status" value="1"/>
</dbReference>
<evidence type="ECO:0000256" key="2">
    <source>
        <dbReference type="ARBA" id="ARBA00022679"/>
    </source>
</evidence>
<dbReference type="InterPro" id="IPR046341">
    <property type="entry name" value="SET_dom_sf"/>
</dbReference>
<evidence type="ECO:0008006" key="12">
    <source>
        <dbReference type="Google" id="ProtNLM"/>
    </source>
</evidence>
<dbReference type="EMBL" id="CAUYUJ010016849">
    <property type="protein sequence ID" value="CAK0869444.1"/>
    <property type="molecule type" value="Genomic_DNA"/>
</dbReference>
<organism evidence="10 11">
    <name type="scientific">Prorocentrum cordatum</name>
    <dbReference type="NCBI Taxonomy" id="2364126"/>
    <lineage>
        <taxon>Eukaryota</taxon>
        <taxon>Sar</taxon>
        <taxon>Alveolata</taxon>
        <taxon>Dinophyceae</taxon>
        <taxon>Prorocentrales</taxon>
        <taxon>Prorocentraceae</taxon>
        <taxon>Prorocentrum</taxon>
    </lineage>
</organism>
<dbReference type="InterPro" id="IPR001214">
    <property type="entry name" value="SET_dom"/>
</dbReference>
<dbReference type="SUPFAM" id="SSF144232">
    <property type="entry name" value="HIT/MYND zinc finger-like"/>
    <property type="match status" value="1"/>
</dbReference>
<keyword evidence="5 7" id="KW-0863">Zinc-finger</keyword>
<feature type="domain" description="MYND-type" evidence="9">
    <location>
        <begin position="201"/>
        <end position="239"/>
    </location>
</feature>
<evidence type="ECO:0000256" key="1">
    <source>
        <dbReference type="ARBA" id="ARBA00022603"/>
    </source>
</evidence>
<comment type="caution">
    <text evidence="10">The sequence shown here is derived from an EMBL/GenBank/DDBJ whole genome shotgun (WGS) entry which is preliminary data.</text>
</comment>
<dbReference type="Pfam" id="PF01753">
    <property type="entry name" value="zf-MYND"/>
    <property type="match status" value="1"/>
</dbReference>
<dbReference type="Proteomes" id="UP001189429">
    <property type="component" value="Unassembled WGS sequence"/>
</dbReference>
<keyword evidence="6" id="KW-0862">Zinc</keyword>
<protein>
    <recommendedName>
        <fullName evidence="12">MYND-type domain-containing protein</fullName>
    </recommendedName>
</protein>
<name>A0ABN9VBL4_9DINO</name>
<keyword evidence="2" id="KW-0808">Transferase</keyword>
<evidence type="ECO:0000259" key="9">
    <source>
        <dbReference type="PROSITE" id="PS50865"/>
    </source>
</evidence>
<dbReference type="Gene3D" id="2.170.270.10">
    <property type="entry name" value="SET domain"/>
    <property type="match status" value="1"/>
</dbReference>
<evidence type="ECO:0000256" key="6">
    <source>
        <dbReference type="ARBA" id="ARBA00022833"/>
    </source>
</evidence>
<dbReference type="PROSITE" id="PS50280">
    <property type="entry name" value="SET"/>
    <property type="match status" value="1"/>
</dbReference>
<feature type="domain" description="SET" evidence="8">
    <location>
        <begin position="18"/>
        <end position="164"/>
    </location>
</feature>
<dbReference type="InterPro" id="IPR002893">
    <property type="entry name" value="Znf_MYND"/>
</dbReference>
<dbReference type="PROSITE" id="PS50865">
    <property type="entry name" value="ZF_MYND_2"/>
    <property type="match status" value="1"/>
</dbReference>
<keyword evidence="11" id="KW-1185">Reference proteome</keyword>